<proteinExistence type="predicted"/>
<evidence type="ECO:0000256" key="1">
    <source>
        <dbReference type="SAM" id="Phobius"/>
    </source>
</evidence>
<protein>
    <recommendedName>
        <fullName evidence="2">Pyrrolo-quinoline quinone repeat domain-containing protein</fullName>
    </recommendedName>
</protein>
<evidence type="ECO:0000313" key="3">
    <source>
        <dbReference type="EMBL" id="GID98708.1"/>
    </source>
</evidence>
<dbReference type="InterPro" id="IPR002372">
    <property type="entry name" value="PQQ_rpt_dom"/>
</dbReference>
<accession>A0ABQ3YMV7</accession>
<evidence type="ECO:0000259" key="2">
    <source>
        <dbReference type="Pfam" id="PF13360"/>
    </source>
</evidence>
<dbReference type="SUPFAM" id="SSF50998">
    <property type="entry name" value="Quinoprotein alcohol dehydrogenase-like"/>
    <property type="match status" value="1"/>
</dbReference>
<evidence type="ECO:0000313" key="4">
    <source>
        <dbReference type="Proteomes" id="UP000637628"/>
    </source>
</evidence>
<dbReference type="RefSeq" id="WP_203724143.1">
    <property type="nucleotide sequence ID" value="NZ_BAAATX010000008.1"/>
</dbReference>
<keyword evidence="4" id="KW-1185">Reference proteome</keyword>
<gene>
    <name evidence="3" type="ORF">Adu01nite_00590</name>
</gene>
<organism evidence="3 4">
    <name type="scientific">Paractinoplanes durhamensis</name>
    <dbReference type="NCBI Taxonomy" id="113563"/>
    <lineage>
        <taxon>Bacteria</taxon>
        <taxon>Bacillati</taxon>
        <taxon>Actinomycetota</taxon>
        <taxon>Actinomycetes</taxon>
        <taxon>Micromonosporales</taxon>
        <taxon>Micromonosporaceae</taxon>
        <taxon>Paractinoplanes</taxon>
    </lineage>
</organism>
<dbReference type="Gene3D" id="2.130.10.10">
    <property type="entry name" value="YVTN repeat-like/Quinoprotein amine dehydrogenase"/>
    <property type="match status" value="1"/>
</dbReference>
<keyword evidence="1" id="KW-0812">Transmembrane</keyword>
<dbReference type="InterPro" id="IPR015943">
    <property type="entry name" value="WD40/YVTN_repeat-like_dom_sf"/>
</dbReference>
<feature type="domain" description="Pyrrolo-quinoline quinone repeat" evidence="2">
    <location>
        <begin position="177"/>
        <end position="319"/>
    </location>
</feature>
<name>A0ABQ3YMV7_9ACTN</name>
<dbReference type="Pfam" id="PF13360">
    <property type="entry name" value="PQQ_2"/>
    <property type="match status" value="1"/>
</dbReference>
<dbReference type="EMBL" id="BOML01000002">
    <property type="protein sequence ID" value="GID98708.1"/>
    <property type="molecule type" value="Genomic_DNA"/>
</dbReference>
<comment type="caution">
    <text evidence="3">The sequence shown here is derived from an EMBL/GenBank/DDBJ whole genome shotgun (WGS) entry which is preliminary data.</text>
</comment>
<keyword evidence="1" id="KW-1133">Transmembrane helix</keyword>
<sequence length="434" mass="45440">MDDTGGMIVIDLGYERGEPPSYRAPGHSTFPSWFPAALLGAFVLLFAGASAAPAKPPMTPLFRLQIGPADTYAVTEDGQLLAQTFGLLTSYGLGDGVMRWQAGQSTPAYRLRLSGGLVLMRPWTVGAGEPATTAVSTFTGAAQWERAGSVVTVAGSDALLAVSSVRSLTGTGRRVQGPIQAIDALTGETVWTVRVPSTAVLLGVPGVADDESRMLLVHDDRTLAVHDLNTGRRLASTTVPPADYNPDNPAVAGGVILLRHPGTVAPEISAYDPVTLRQLWTAPADGAYQVEACGMLACLAGPGQVRAIDPATGDQRWSHRGWQSVVQYGASLIAYSGSDDTDPVGVIDPLTGTVRVDFAGWRPVTGTGTDGNLLLIRSVDDGARTMVAVAHPGDLRPRLLAALPSGTGDCQAAPARLICRTMYGELVVWAYQEG</sequence>
<dbReference type="Proteomes" id="UP000637628">
    <property type="component" value="Unassembled WGS sequence"/>
</dbReference>
<feature type="transmembrane region" description="Helical" evidence="1">
    <location>
        <begin position="33"/>
        <end position="54"/>
    </location>
</feature>
<dbReference type="InterPro" id="IPR011047">
    <property type="entry name" value="Quinoprotein_ADH-like_sf"/>
</dbReference>
<keyword evidence="1" id="KW-0472">Membrane</keyword>
<reference evidence="3 4" key="1">
    <citation type="submission" date="2021-01" db="EMBL/GenBank/DDBJ databases">
        <title>Whole genome shotgun sequence of Actinoplanes durhamensis NBRC 14914.</title>
        <authorList>
            <person name="Komaki H."/>
            <person name="Tamura T."/>
        </authorList>
    </citation>
    <scope>NUCLEOTIDE SEQUENCE [LARGE SCALE GENOMIC DNA]</scope>
    <source>
        <strain evidence="3 4">NBRC 14914</strain>
    </source>
</reference>